<dbReference type="InterPro" id="IPR001109">
    <property type="entry name" value="Hydrogenase_HupF/HypC"/>
</dbReference>
<evidence type="ECO:0000313" key="3">
    <source>
        <dbReference type="Proteomes" id="UP001589788"/>
    </source>
</evidence>
<dbReference type="Gene3D" id="2.30.30.140">
    <property type="match status" value="1"/>
</dbReference>
<dbReference type="NCBIfam" id="TIGR00074">
    <property type="entry name" value="hypC_hupF"/>
    <property type="match status" value="1"/>
</dbReference>
<organism evidence="2 3">
    <name type="scientific">Aciditerrimonas ferrireducens</name>
    <dbReference type="NCBI Taxonomy" id="667306"/>
    <lineage>
        <taxon>Bacteria</taxon>
        <taxon>Bacillati</taxon>
        <taxon>Actinomycetota</taxon>
        <taxon>Acidimicrobiia</taxon>
        <taxon>Acidimicrobiales</taxon>
        <taxon>Acidimicrobiaceae</taxon>
        <taxon>Aciditerrimonas</taxon>
    </lineage>
</organism>
<dbReference type="PANTHER" id="PTHR35177">
    <property type="entry name" value="HYDROGENASE MATURATION FACTOR HYBG"/>
    <property type="match status" value="1"/>
</dbReference>
<dbReference type="RefSeq" id="WP_377789170.1">
    <property type="nucleotide sequence ID" value="NZ_JBHLYQ010000053.1"/>
</dbReference>
<comment type="caution">
    <text evidence="2">The sequence shown here is derived from an EMBL/GenBank/DDBJ whole genome shotgun (WGS) entry which is preliminary data.</text>
</comment>
<proteinExistence type="inferred from homology"/>
<dbReference type="Proteomes" id="UP001589788">
    <property type="component" value="Unassembled WGS sequence"/>
</dbReference>
<reference evidence="2 3" key="1">
    <citation type="submission" date="2024-09" db="EMBL/GenBank/DDBJ databases">
        <authorList>
            <person name="Sun Q."/>
            <person name="Mori K."/>
        </authorList>
    </citation>
    <scope>NUCLEOTIDE SEQUENCE [LARGE SCALE GENOMIC DNA]</scope>
    <source>
        <strain evidence="2 3">JCM 15389</strain>
    </source>
</reference>
<evidence type="ECO:0000313" key="2">
    <source>
        <dbReference type="EMBL" id="MFC0081861.1"/>
    </source>
</evidence>
<evidence type="ECO:0000256" key="1">
    <source>
        <dbReference type="ARBA" id="ARBA00006018"/>
    </source>
</evidence>
<dbReference type="PANTHER" id="PTHR35177:SF2">
    <property type="entry name" value="HYDROGENASE MATURATION FACTOR HYBG"/>
    <property type="match status" value="1"/>
</dbReference>
<name>A0ABV6C2G0_9ACTN</name>
<protein>
    <submittedName>
        <fullName evidence="2">HypC/HybG/HupF family hydrogenase formation chaperone</fullName>
    </submittedName>
</protein>
<dbReference type="Pfam" id="PF01455">
    <property type="entry name" value="HupF_HypC"/>
    <property type="match status" value="1"/>
</dbReference>
<keyword evidence="3" id="KW-1185">Reference proteome</keyword>
<accession>A0ABV6C2G0</accession>
<comment type="similarity">
    <text evidence="1">Belongs to the HupF/HypC family.</text>
</comment>
<dbReference type="EMBL" id="JBHLYQ010000053">
    <property type="protein sequence ID" value="MFC0081861.1"/>
    <property type="molecule type" value="Genomic_DNA"/>
</dbReference>
<gene>
    <name evidence="2" type="ORF">ACFFRE_06840</name>
</gene>
<dbReference type="SUPFAM" id="SSF159127">
    <property type="entry name" value="HupF/HypC-like"/>
    <property type="match status" value="1"/>
</dbReference>
<sequence>MCLGIPGHVVAMVDEAHHLASVDVAGVRRNVNVGLLIDEGIAPGDWVLIHVGFAMAKIDEEEAARALEGLQLLGQAYQDEVRAVADSRIT</sequence>
<dbReference type="PRINTS" id="PR00445">
    <property type="entry name" value="HUPFHYPC"/>
</dbReference>